<dbReference type="SMART" id="SM00385">
    <property type="entry name" value="CYCLIN"/>
    <property type="match status" value="2"/>
</dbReference>
<feature type="compositionally biased region" description="Basic and acidic residues" evidence="6">
    <location>
        <begin position="93"/>
        <end position="111"/>
    </location>
</feature>
<dbReference type="SMART" id="SM01332">
    <property type="entry name" value="Cyclin_C"/>
    <property type="match status" value="1"/>
</dbReference>
<dbReference type="Pfam" id="PF00134">
    <property type="entry name" value="Cyclin_N"/>
    <property type="match status" value="1"/>
</dbReference>
<evidence type="ECO:0000313" key="9">
    <source>
        <dbReference type="Ensembl" id="ENSDCDP00010033292.1"/>
    </source>
</evidence>
<keyword evidence="10" id="KW-1185">Reference proteome</keyword>
<dbReference type="InterPro" id="IPR039361">
    <property type="entry name" value="Cyclin"/>
</dbReference>
<dbReference type="InterPro" id="IPR013763">
    <property type="entry name" value="Cyclin-like_dom"/>
</dbReference>
<keyword evidence="3 5" id="KW-0195">Cyclin</keyword>
<comment type="similarity">
    <text evidence="1">Belongs to the cyclin family. Cyclin AB subfamily.</text>
</comment>
<evidence type="ECO:0008006" key="11">
    <source>
        <dbReference type="Google" id="ProtNLM"/>
    </source>
</evidence>
<evidence type="ECO:0000259" key="7">
    <source>
        <dbReference type="SMART" id="SM00385"/>
    </source>
</evidence>
<dbReference type="InterPro" id="IPR004367">
    <property type="entry name" value="Cyclin_C-dom"/>
</dbReference>
<gene>
    <name evidence="9" type="primary">LOC114800169</name>
</gene>
<dbReference type="InterPro" id="IPR036915">
    <property type="entry name" value="Cyclin-like_sf"/>
</dbReference>
<accession>A0AAY4CJF6</accession>
<evidence type="ECO:0000256" key="5">
    <source>
        <dbReference type="RuleBase" id="RU000383"/>
    </source>
</evidence>
<reference evidence="9 10" key="1">
    <citation type="submission" date="2020-06" db="EMBL/GenBank/DDBJ databases">
        <authorList>
            <consortium name="Wellcome Sanger Institute Data Sharing"/>
        </authorList>
    </citation>
    <scope>NUCLEOTIDE SEQUENCE [LARGE SCALE GENOMIC DNA]</scope>
</reference>
<dbReference type="GeneTree" id="ENSGT00940000160459"/>
<feature type="compositionally biased region" description="Basic and acidic residues" evidence="6">
    <location>
        <begin position="23"/>
        <end position="33"/>
    </location>
</feature>
<dbReference type="GO" id="GO:0044772">
    <property type="term" value="P:mitotic cell cycle phase transition"/>
    <property type="evidence" value="ECO:0007669"/>
    <property type="project" value="InterPro"/>
</dbReference>
<dbReference type="InterPro" id="IPR006671">
    <property type="entry name" value="Cyclin_N"/>
</dbReference>
<proteinExistence type="inferred from homology"/>
<dbReference type="GO" id="GO:0016538">
    <property type="term" value="F:cyclin-dependent protein serine/threonine kinase regulator activity"/>
    <property type="evidence" value="ECO:0007669"/>
    <property type="project" value="InterPro"/>
</dbReference>
<evidence type="ECO:0000256" key="3">
    <source>
        <dbReference type="ARBA" id="ARBA00023127"/>
    </source>
</evidence>
<evidence type="ECO:0000256" key="1">
    <source>
        <dbReference type="ARBA" id="ARBA00006955"/>
    </source>
</evidence>
<feature type="compositionally biased region" description="Basic residues" evidence="6">
    <location>
        <begin position="1"/>
        <end position="10"/>
    </location>
</feature>
<feature type="region of interest" description="Disordered" evidence="6">
    <location>
        <begin position="1"/>
        <end position="45"/>
    </location>
</feature>
<evidence type="ECO:0000256" key="4">
    <source>
        <dbReference type="ARBA" id="ARBA00023306"/>
    </source>
</evidence>
<evidence type="ECO:0000313" key="10">
    <source>
        <dbReference type="Proteomes" id="UP000694580"/>
    </source>
</evidence>
<dbReference type="CDD" id="cd20510">
    <property type="entry name" value="CYCLIN_CCNB3_rpt2"/>
    <property type="match status" value="1"/>
</dbReference>
<name>A0AAY4CJF6_9TELE</name>
<feature type="domain" description="Cyclin-like" evidence="7">
    <location>
        <begin position="278"/>
        <end position="359"/>
    </location>
</feature>
<protein>
    <recommendedName>
        <fullName evidence="11">G2/mitotic-specific cyclin-B3</fullName>
    </recommendedName>
</protein>
<evidence type="ECO:0000259" key="8">
    <source>
        <dbReference type="SMART" id="SM01332"/>
    </source>
</evidence>
<dbReference type="Gene3D" id="1.10.472.10">
    <property type="entry name" value="Cyclin-like"/>
    <property type="match status" value="2"/>
</dbReference>
<evidence type="ECO:0000256" key="2">
    <source>
        <dbReference type="ARBA" id="ARBA00022618"/>
    </source>
</evidence>
<dbReference type="SUPFAM" id="SSF47954">
    <property type="entry name" value="Cyclin-like"/>
    <property type="match status" value="2"/>
</dbReference>
<feature type="compositionally biased region" description="Polar residues" evidence="6">
    <location>
        <begin position="12"/>
        <end position="22"/>
    </location>
</feature>
<dbReference type="GO" id="GO:0051301">
    <property type="term" value="P:cell division"/>
    <property type="evidence" value="ECO:0007669"/>
    <property type="project" value="UniProtKB-KW"/>
</dbReference>
<feature type="region of interest" description="Disordered" evidence="6">
    <location>
        <begin position="90"/>
        <end position="114"/>
    </location>
</feature>
<reference evidence="9" key="3">
    <citation type="submission" date="2025-09" db="UniProtKB">
        <authorList>
            <consortium name="Ensembl"/>
        </authorList>
    </citation>
    <scope>IDENTIFICATION</scope>
</reference>
<dbReference type="Pfam" id="PF02984">
    <property type="entry name" value="Cyclin_C"/>
    <property type="match status" value="1"/>
</dbReference>
<dbReference type="Proteomes" id="UP000694580">
    <property type="component" value="Chromosome 1"/>
</dbReference>
<reference evidence="9" key="2">
    <citation type="submission" date="2025-08" db="UniProtKB">
        <authorList>
            <consortium name="Ensembl"/>
        </authorList>
    </citation>
    <scope>IDENTIFICATION</scope>
</reference>
<keyword evidence="4" id="KW-0131">Cell cycle</keyword>
<sequence length="399" mass="45287">MPFSRGRKPVTNKISKLQSSKSKASENQDEATRVKRSSTPPKGAAKKRTAFLDITNVNGLSFALISFRDICVPYILHGRPNHCLSITSEEQEKELQKREPLADEPRADPLLKDPLPVNLQPPEIPPEFDIDSEHAGDCIFSAGYAKEIYVNIRSREDTFILHDYMATQPFLNENMRAILVDWLVEVQENYQLSHETLYLAVKLTDHYLSRMGTNEEFFQLVGCAAMLIASKFEERIPPSIDDFLYICDDAYKRSQLITMEVSILNVLNFDINIPVPYHFLRRYAKCVGANMETLTLARYFCELSLQDMVFLPVRGSLLASACLLIALVTKDLGGWTPILQFHSSYAVGDLAPVVRKLHHMLSKPSHSKLEAIKSKYSHSVFFEVAKTPTVDLEKLELFL</sequence>
<feature type="domain" description="Cyclin-like" evidence="7">
    <location>
        <begin position="181"/>
        <end position="265"/>
    </location>
</feature>
<dbReference type="Ensembl" id="ENSDCDT00010041299.1">
    <property type="protein sequence ID" value="ENSDCDP00010033292.1"/>
    <property type="gene ID" value="ENSDCDG00010021241.1"/>
</dbReference>
<dbReference type="AlphaFoldDB" id="A0AAY4CJF6"/>
<dbReference type="FunFam" id="1.10.472.10:FF:000001">
    <property type="entry name" value="G2/mitotic-specific cyclin"/>
    <property type="match status" value="1"/>
</dbReference>
<dbReference type="PANTHER" id="PTHR10177">
    <property type="entry name" value="CYCLINS"/>
    <property type="match status" value="1"/>
</dbReference>
<feature type="domain" description="Cyclin C-terminal" evidence="8">
    <location>
        <begin position="274"/>
        <end position="390"/>
    </location>
</feature>
<keyword evidence="2" id="KW-0132">Cell division</keyword>
<evidence type="ECO:0000256" key="6">
    <source>
        <dbReference type="SAM" id="MobiDB-lite"/>
    </source>
</evidence>
<organism evidence="9 10">
    <name type="scientific">Denticeps clupeoides</name>
    <name type="common">denticle herring</name>
    <dbReference type="NCBI Taxonomy" id="299321"/>
    <lineage>
        <taxon>Eukaryota</taxon>
        <taxon>Metazoa</taxon>
        <taxon>Chordata</taxon>
        <taxon>Craniata</taxon>
        <taxon>Vertebrata</taxon>
        <taxon>Euteleostomi</taxon>
        <taxon>Actinopterygii</taxon>
        <taxon>Neopterygii</taxon>
        <taxon>Teleostei</taxon>
        <taxon>Clupei</taxon>
        <taxon>Clupeiformes</taxon>
        <taxon>Denticipitoidei</taxon>
        <taxon>Denticipitidae</taxon>
        <taxon>Denticeps</taxon>
    </lineage>
</organism>